<dbReference type="CDD" id="cd00082">
    <property type="entry name" value="HisKA"/>
    <property type="match status" value="1"/>
</dbReference>
<keyword evidence="9" id="KW-1185">Reference proteome</keyword>
<dbReference type="Proteomes" id="UP001367030">
    <property type="component" value="Unassembled WGS sequence"/>
</dbReference>
<dbReference type="EMBL" id="JBBKZS010000028">
    <property type="protein sequence ID" value="MEJ8859387.1"/>
    <property type="molecule type" value="Genomic_DNA"/>
</dbReference>
<evidence type="ECO:0000259" key="7">
    <source>
        <dbReference type="PROSITE" id="PS50110"/>
    </source>
</evidence>
<dbReference type="CDD" id="cd17580">
    <property type="entry name" value="REC_2_DhkD-like"/>
    <property type="match status" value="1"/>
</dbReference>
<dbReference type="EC" id="2.7.13.3" evidence="2"/>
<evidence type="ECO:0000259" key="6">
    <source>
        <dbReference type="PROSITE" id="PS50109"/>
    </source>
</evidence>
<keyword evidence="8" id="KW-0547">Nucleotide-binding</keyword>
<dbReference type="InterPro" id="IPR003594">
    <property type="entry name" value="HATPase_dom"/>
</dbReference>
<evidence type="ECO:0000256" key="1">
    <source>
        <dbReference type="ARBA" id="ARBA00000085"/>
    </source>
</evidence>
<dbReference type="SUPFAM" id="SSF47384">
    <property type="entry name" value="Homodimeric domain of signal transducing histidine kinase"/>
    <property type="match status" value="1"/>
</dbReference>
<dbReference type="PANTHER" id="PTHR43547">
    <property type="entry name" value="TWO-COMPONENT HISTIDINE KINASE"/>
    <property type="match status" value="1"/>
</dbReference>
<dbReference type="Gene3D" id="3.30.565.10">
    <property type="entry name" value="Histidine kinase-like ATPase, C-terminal domain"/>
    <property type="match status" value="1"/>
</dbReference>
<gene>
    <name evidence="8" type="ORF">WKW79_32795</name>
</gene>
<name>A0ABU8XL49_9BURK</name>
<proteinExistence type="predicted"/>
<dbReference type="Pfam" id="PF02518">
    <property type="entry name" value="HATPase_c"/>
    <property type="match status" value="1"/>
</dbReference>
<dbReference type="SMART" id="SM00448">
    <property type="entry name" value="REC"/>
    <property type="match status" value="1"/>
</dbReference>
<protein>
    <recommendedName>
        <fullName evidence="2">histidine kinase</fullName>
        <ecNumber evidence="2">2.7.13.3</ecNumber>
    </recommendedName>
</protein>
<evidence type="ECO:0000313" key="8">
    <source>
        <dbReference type="EMBL" id="MEJ8859387.1"/>
    </source>
</evidence>
<dbReference type="InterPro" id="IPR005467">
    <property type="entry name" value="His_kinase_dom"/>
</dbReference>
<comment type="caution">
    <text evidence="8">The sequence shown here is derived from an EMBL/GenBank/DDBJ whole genome shotgun (WGS) entry which is preliminary data.</text>
</comment>
<evidence type="ECO:0000256" key="5">
    <source>
        <dbReference type="SAM" id="MobiDB-lite"/>
    </source>
</evidence>
<dbReference type="PANTHER" id="PTHR43547:SF2">
    <property type="entry name" value="HYBRID SIGNAL TRANSDUCTION HISTIDINE KINASE C"/>
    <property type="match status" value="1"/>
</dbReference>
<accession>A0ABU8XL49</accession>
<dbReference type="Pfam" id="PF00512">
    <property type="entry name" value="HisKA"/>
    <property type="match status" value="1"/>
</dbReference>
<comment type="catalytic activity">
    <reaction evidence="1">
        <text>ATP + protein L-histidine = ADP + protein N-phospho-L-histidine.</text>
        <dbReference type="EC" id="2.7.13.3"/>
    </reaction>
</comment>
<dbReference type="Pfam" id="PF00072">
    <property type="entry name" value="Response_reg"/>
    <property type="match status" value="1"/>
</dbReference>
<dbReference type="SMART" id="SM00388">
    <property type="entry name" value="HisKA"/>
    <property type="match status" value="1"/>
</dbReference>
<reference evidence="8 9" key="1">
    <citation type="submission" date="2024-03" db="EMBL/GenBank/DDBJ databases">
        <title>Novel species of the genus Variovorax.</title>
        <authorList>
            <person name="Liu Q."/>
            <person name="Xin Y.-H."/>
        </authorList>
    </citation>
    <scope>NUCLEOTIDE SEQUENCE [LARGE SCALE GENOMIC DNA]</scope>
    <source>
        <strain evidence="8 9">KACC 18901</strain>
    </source>
</reference>
<keyword evidence="3 4" id="KW-0597">Phosphoprotein</keyword>
<dbReference type="InterPro" id="IPR004358">
    <property type="entry name" value="Sig_transdc_His_kin-like_C"/>
</dbReference>
<dbReference type="InterPro" id="IPR036097">
    <property type="entry name" value="HisK_dim/P_sf"/>
</dbReference>
<dbReference type="Gene3D" id="1.10.287.130">
    <property type="match status" value="1"/>
</dbReference>
<dbReference type="SMART" id="SM00387">
    <property type="entry name" value="HATPase_c"/>
    <property type="match status" value="1"/>
</dbReference>
<evidence type="ECO:0000256" key="4">
    <source>
        <dbReference type="PROSITE-ProRule" id="PRU00169"/>
    </source>
</evidence>
<dbReference type="InterPro" id="IPR011006">
    <property type="entry name" value="CheY-like_superfamily"/>
</dbReference>
<dbReference type="InterPro" id="IPR001789">
    <property type="entry name" value="Sig_transdc_resp-reg_receiver"/>
</dbReference>
<dbReference type="InterPro" id="IPR003661">
    <property type="entry name" value="HisK_dim/P_dom"/>
</dbReference>
<evidence type="ECO:0000313" key="9">
    <source>
        <dbReference type="Proteomes" id="UP001367030"/>
    </source>
</evidence>
<dbReference type="GO" id="GO:0005524">
    <property type="term" value="F:ATP binding"/>
    <property type="evidence" value="ECO:0007669"/>
    <property type="project" value="UniProtKB-KW"/>
</dbReference>
<dbReference type="CDD" id="cd00075">
    <property type="entry name" value="HATPase"/>
    <property type="match status" value="1"/>
</dbReference>
<dbReference type="SUPFAM" id="SSF55874">
    <property type="entry name" value="ATPase domain of HSP90 chaperone/DNA topoisomerase II/histidine kinase"/>
    <property type="match status" value="1"/>
</dbReference>
<dbReference type="PRINTS" id="PR00344">
    <property type="entry name" value="BCTRLSENSOR"/>
</dbReference>
<dbReference type="PROSITE" id="PS50110">
    <property type="entry name" value="RESPONSE_REGULATORY"/>
    <property type="match status" value="1"/>
</dbReference>
<dbReference type="PROSITE" id="PS50109">
    <property type="entry name" value="HIS_KIN"/>
    <property type="match status" value="1"/>
</dbReference>
<sequence>MSDSAGPSDGHVVQREKAVAEREDAARMREEAVFLREQAQSQSEGHTADVQEANEHLVMATLQAEEHKEAALQAKRHQDEFLAMLAHELRNPLAPIRSAVALLERLDALHPTLPVIREVLGRQVDHMARLLDDLLDASRVTSGKVTLQRRPIKISEFVDQAVEISRGHIEAQRHQLNLDMPVSQLYVEGDPTRLAQIIGNLLHNAAKYTPEGGVISVSARAVADKVVIRVIDNGSGISAEALPMIFDLFRQEDRSLSRSQGGLGIGLTVVRSMVELHGGKVEARSAGLGEGSEFIVTLPRIDRPVSAPVASRPSATVVPTRILVVDDNADAGLLLAMLLRMEGHEVEIALDGPSALEMFEQQRPQVVLCDIGLPGVSGYEVASRIRERNDTPAPVLIALTGYDGPADRAHAIAAGFNHHVAKPVDFDRLLLLIDSIQSEARS</sequence>
<organism evidence="8 9">
    <name type="scientific">Variovorax robiniae</name>
    <dbReference type="NCBI Taxonomy" id="1836199"/>
    <lineage>
        <taxon>Bacteria</taxon>
        <taxon>Pseudomonadati</taxon>
        <taxon>Pseudomonadota</taxon>
        <taxon>Betaproteobacteria</taxon>
        <taxon>Burkholderiales</taxon>
        <taxon>Comamonadaceae</taxon>
        <taxon>Variovorax</taxon>
    </lineage>
</organism>
<feature type="region of interest" description="Disordered" evidence="5">
    <location>
        <begin position="1"/>
        <end position="27"/>
    </location>
</feature>
<evidence type="ECO:0000256" key="2">
    <source>
        <dbReference type="ARBA" id="ARBA00012438"/>
    </source>
</evidence>
<dbReference type="RefSeq" id="WP_340339427.1">
    <property type="nucleotide sequence ID" value="NZ_JBBKZS010000028.1"/>
</dbReference>
<feature type="compositionally biased region" description="Basic and acidic residues" evidence="5">
    <location>
        <begin position="12"/>
        <end position="27"/>
    </location>
</feature>
<feature type="modified residue" description="4-aspartylphosphate" evidence="4">
    <location>
        <position position="370"/>
    </location>
</feature>
<keyword evidence="8" id="KW-0067">ATP-binding</keyword>
<dbReference type="SUPFAM" id="SSF52172">
    <property type="entry name" value="CheY-like"/>
    <property type="match status" value="1"/>
</dbReference>
<evidence type="ECO:0000256" key="3">
    <source>
        <dbReference type="ARBA" id="ARBA00022553"/>
    </source>
</evidence>
<feature type="domain" description="Response regulatory" evidence="7">
    <location>
        <begin position="321"/>
        <end position="437"/>
    </location>
</feature>
<dbReference type="InterPro" id="IPR036890">
    <property type="entry name" value="HATPase_C_sf"/>
</dbReference>
<feature type="domain" description="Histidine kinase" evidence="6">
    <location>
        <begin position="84"/>
        <end position="302"/>
    </location>
</feature>
<dbReference type="Gene3D" id="3.40.50.2300">
    <property type="match status" value="1"/>
</dbReference>